<dbReference type="CDD" id="cd02440">
    <property type="entry name" value="AdoMet_MTases"/>
    <property type="match status" value="1"/>
</dbReference>
<reference evidence="3 4" key="1">
    <citation type="submission" date="2016-03" db="EMBL/GenBank/DDBJ databases">
        <title>Genome sequence of Pontibacter sp. nov., of the family cytophagaceae, isolated from marine sediment of the Yellow Sea, China.</title>
        <authorList>
            <person name="Zhang G."/>
            <person name="Zhang R."/>
        </authorList>
    </citation>
    <scope>NUCLEOTIDE SEQUENCE [LARGE SCALE GENOMIC DNA]</scope>
    <source>
        <strain evidence="3 4">S10-8</strain>
    </source>
</reference>
<dbReference type="InterPro" id="IPR001173">
    <property type="entry name" value="Glyco_trans_2-like"/>
</dbReference>
<protein>
    <submittedName>
        <fullName evidence="3">Glycosyl transferase family 2</fullName>
    </submittedName>
</protein>
<dbReference type="STRING" id="1797110.A3841_15840"/>
<organism evidence="3 4">
    <name type="scientific">Pontibacter flavimaris</name>
    <dbReference type="NCBI Taxonomy" id="1797110"/>
    <lineage>
        <taxon>Bacteria</taxon>
        <taxon>Pseudomonadati</taxon>
        <taxon>Bacteroidota</taxon>
        <taxon>Cytophagia</taxon>
        <taxon>Cytophagales</taxon>
        <taxon>Hymenobacteraceae</taxon>
        <taxon>Pontibacter</taxon>
    </lineage>
</organism>
<dbReference type="PANTHER" id="PTHR22916:SF3">
    <property type="entry name" value="UDP-GLCNAC:BETAGAL BETA-1,3-N-ACETYLGLUCOSAMINYLTRANSFERASE-LIKE PROTEIN 1"/>
    <property type="match status" value="1"/>
</dbReference>
<dbReference type="Pfam" id="PF00535">
    <property type="entry name" value="Glycos_transf_2"/>
    <property type="match status" value="1"/>
</dbReference>
<dbReference type="SUPFAM" id="SSF53448">
    <property type="entry name" value="Nucleotide-diphospho-sugar transferases"/>
    <property type="match status" value="1"/>
</dbReference>
<comment type="caution">
    <text evidence="3">The sequence shown here is derived from an EMBL/GenBank/DDBJ whole genome shotgun (WGS) entry which is preliminary data.</text>
</comment>
<evidence type="ECO:0000313" key="4">
    <source>
        <dbReference type="Proteomes" id="UP000186551"/>
    </source>
</evidence>
<dbReference type="Proteomes" id="UP000186551">
    <property type="component" value="Unassembled WGS sequence"/>
</dbReference>
<dbReference type="GO" id="GO:0016758">
    <property type="term" value="F:hexosyltransferase activity"/>
    <property type="evidence" value="ECO:0007669"/>
    <property type="project" value="UniProtKB-ARBA"/>
</dbReference>
<gene>
    <name evidence="3" type="ORF">A3841_15840</name>
</gene>
<proteinExistence type="predicted"/>
<dbReference type="PANTHER" id="PTHR22916">
    <property type="entry name" value="GLYCOSYLTRANSFERASE"/>
    <property type="match status" value="1"/>
</dbReference>
<dbReference type="InterPro" id="IPR029063">
    <property type="entry name" value="SAM-dependent_MTases_sf"/>
</dbReference>
<dbReference type="RefSeq" id="WP_083610279.1">
    <property type="nucleotide sequence ID" value="NZ_LVWA01000005.1"/>
</dbReference>
<dbReference type="Gene3D" id="3.40.50.150">
    <property type="entry name" value="Vaccinia Virus protein VP39"/>
    <property type="match status" value="1"/>
</dbReference>
<keyword evidence="3" id="KW-0808">Transferase</keyword>
<dbReference type="GO" id="GO:0008757">
    <property type="term" value="F:S-adenosylmethionine-dependent methyltransferase activity"/>
    <property type="evidence" value="ECO:0007669"/>
    <property type="project" value="InterPro"/>
</dbReference>
<dbReference type="Pfam" id="PF08241">
    <property type="entry name" value="Methyltransf_11"/>
    <property type="match status" value="1"/>
</dbReference>
<evidence type="ECO:0000313" key="3">
    <source>
        <dbReference type="EMBL" id="OKL39848.1"/>
    </source>
</evidence>
<accession>A0A1Q5PC88</accession>
<feature type="domain" description="Glycosyltransferase 2-like" evidence="1">
    <location>
        <begin position="14"/>
        <end position="123"/>
    </location>
</feature>
<dbReference type="Gene3D" id="3.90.550.10">
    <property type="entry name" value="Spore Coat Polysaccharide Biosynthesis Protein SpsA, Chain A"/>
    <property type="match status" value="1"/>
</dbReference>
<keyword evidence="4" id="KW-1185">Reference proteome</keyword>
<dbReference type="SUPFAM" id="SSF53335">
    <property type="entry name" value="S-adenosyl-L-methionine-dependent methyltransferases"/>
    <property type="match status" value="1"/>
</dbReference>
<evidence type="ECO:0000259" key="2">
    <source>
        <dbReference type="Pfam" id="PF08241"/>
    </source>
</evidence>
<dbReference type="AlphaFoldDB" id="A0A1Q5PC88"/>
<sequence length="543" mass="61544">MAIPFSISSAPLVSVVIPCYNHGKYLREAVESVQRQTYPAIEVIVVDDGSIDDTKAVAQSIEGVTYVYQENQGLSAARNTGIRQSKGELLVFLDADDWLYPDALETNVRLMLQNQELAFVSGAYNLVFTATNEVKSVVRQVRNSHYLHLLKGNYIGMHAAVMFRRWVFDHFQYDTSLKACEDYDLYLRIAREYPVQHHTHILAAYRQHHTNMSGNSKLMLRTTLKVLHNQSDSLRTQAERSAYADGTNIWKAFYTTEMADKLQKGNGLSLHDYYTLLRYDPDLSQNTLASSTSTVTILNRIVKMIPSGKIRKKLSSRLIRSNTPPVGEVRFGHLHRYAPFSTQFGYDRGGPVDRYYIENFLGQEADVIEGRVLEIGDNAYTLQYGAKKVTQSDILHVDASNPNATWVGDISHAPHIPDNTFDCIILTQTLHLIYHFREALQTCRRILKPGGALLLTVPGITPIDHGEWKETWYWSFTDKSMKRLMEETFPGGTSEVTPYGNVFTATAFLYGMGLPEVPKTKLMYNDPHFQVIITVKAIKPAER</sequence>
<feature type="domain" description="Methyltransferase type 11" evidence="2">
    <location>
        <begin position="405"/>
        <end position="454"/>
    </location>
</feature>
<evidence type="ECO:0000259" key="1">
    <source>
        <dbReference type="Pfam" id="PF00535"/>
    </source>
</evidence>
<dbReference type="EMBL" id="LVWA01000005">
    <property type="protein sequence ID" value="OKL39848.1"/>
    <property type="molecule type" value="Genomic_DNA"/>
</dbReference>
<dbReference type="InterPro" id="IPR013216">
    <property type="entry name" value="Methyltransf_11"/>
</dbReference>
<name>A0A1Q5PC88_9BACT</name>
<dbReference type="InterPro" id="IPR029044">
    <property type="entry name" value="Nucleotide-diphossugar_trans"/>
</dbReference>